<proteinExistence type="predicted"/>
<evidence type="ECO:0000313" key="5">
    <source>
        <dbReference type="Proteomes" id="UP001220962"/>
    </source>
</evidence>
<sequence>MTGTLRLINASLHDLKSRGKLYDIRIRDGKYESVQEQTSGEERVQAADIASFALPMGRDMSNEQKVFDLKGRMMLPGLVDIHMHLDKAFSLSQVGNQTGTLLEAIQNYSRAAASFSKETIRARIVRTALQAVSYGSTRLRSHLDFNVSAGEDVAIRTVEAALEARSLLSGVVDLELYPMVPYRDLGRRGMELIEESLRMGLDGIGGAPHLSHNPDTDIEGIFELALRLGVPIDLHCDETDNPEMKTVLKVAQESLKYDYHGKVTAGHLCSLSSMPPAEAEELIAMMSLAGVHAVTLPAANLYLQGRADLGPVRRGVTRVRELMEGGVALAAASDNIHDPFHPFGRGDLLQIAQLTGYAAHYGSPEDMVKLLDMVTVKPAIIAGLENYGIHKGGAADFVIVDARNPEEVFTHLPAGRWVAKSGAWVSVTRAASRFGEERIQRLWEESVLETEGMGGRAVWK</sequence>
<gene>
    <name evidence="4" type="ORF">PUW23_19665</name>
</gene>
<organism evidence="4 5">
    <name type="scientific">Paenibacillus urinalis</name>
    <dbReference type="NCBI Taxonomy" id="521520"/>
    <lineage>
        <taxon>Bacteria</taxon>
        <taxon>Bacillati</taxon>
        <taxon>Bacillota</taxon>
        <taxon>Bacilli</taxon>
        <taxon>Bacillales</taxon>
        <taxon>Paenibacillaceae</taxon>
        <taxon>Paenibacillus</taxon>
    </lineage>
</organism>
<dbReference type="InterPro" id="IPR011059">
    <property type="entry name" value="Metal-dep_hydrolase_composite"/>
</dbReference>
<evidence type="ECO:0000259" key="3">
    <source>
        <dbReference type="Pfam" id="PF07969"/>
    </source>
</evidence>
<keyword evidence="2" id="KW-0378">Hydrolase</keyword>
<dbReference type="InterPro" id="IPR013108">
    <property type="entry name" value="Amidohydro_3"/>
</dbReference>
<dbReference type="Proteomes" id="UP001220962">
    <property type="component" value="Chromosome"/>
</dbReference>
<feature type="domain" description="Amidohydrolase 3" evidence="3">
    <location>
        <begin position="191"/>
        <end position="407"/>
    </location>
</feature>
<dbReference type="GO" id="GO:0019239">
    <property type="term" value="F:deaminase activity"/>
    <property type="evidence" value="ECO:0007669"/>
    <property type="project" value="UniProtKB-ARBA"/>
</dbReference>
<evidence type="ECO:0000313" key="4">
    <source>
        <dbReference type="EMBL" id="WDH81710.1"/>
    </source>
</evidence>
<dbReference type="AlphaFoldDB" id="A0AAX3MVS9"/>
<dbReference type="InterPro" id="IPR052349">
    <property type="entry name" value="Metallo-hydrolase_Enzymes"/>
</dbReference>
<dbReference type="EMBL" id="CP118101">
    <property type="protein sequence ID" value="WDH81710.1"/>
    <property type="molecule type" value="Genomic_DNA"/>
</dbReference>
<dbReference type="GO" id="GO:0016814">
    <property type="term" value="F:hydrolase activity, acting on carbon-nitrogen (but not peptide) bonds, in cyclic amidines"/>
    <property type="evidence" value="ECO:0007669"/>
    <property type="project" value="UniProtKB-ARBA"/>
</dbReference>
<dbReference type="Gene3D" id="2.30.40.10">
    <property type="entry name" value="Urease, subunit C, domain 1"/>
    <property type="match status" value="1"/>
</dbReference>
<protein>
    <submittedName>
        <fullName evidence="4">Amidohydrolase family protein</fullName>
    </submittedName>
</protein>
<dbReference type="PANTHER" id="PTHR32027">
    <property type="entry name" value="CYTOSINE DEAMINASE"/>
    <property type="match status" value="1"/>
</dbReference>
<evidence type="ECO:0000256" key="1">
    <source>
        <dbReference type="ARBA" id="ARBA00022723"/>
    </source>
</evidence>
<dbReference type="FunFam" id="3.20.20.140:FF:000019">
    <property type="entry name" value="Cytosine deaminase"/>
    <property type="match status" value="1"/>
</dbReference>
<dbReference type="SUPFAM" id="SSF51338">
    <property type="entry name" value="Composite domain of metallo-dependent hydrolases"/>
    <property type="match status" value="1"/>
</dbReference>
<reference evidence="4" key="1">
    <citation type="submission" date="2023-02" db="EMBL/GenBank/DDBJ databases">
        <title>Pathogen: clinical or host-associated sample.</title>
        <authorList>
            <person name="Hergert J."/>
            <person name="Casey R."/>
            <person name="Wagner J."/>
            <person name="Young E.L."/>
            <person name="Oakeson K.F."/>
        </authorList>
    </citation>
    <scope>NUCLEOTIDE SEQUENCE</scope>
    <source>
        <strain evidence="4">2022CK-00830</strain>
    </source>
</reference>
<dbReference type="InterPro" id="IPR032466">
    <property type="entry name" value="Metal_Hydrolase"/>
</dbReference>
<dbReference type="SUPFAM" id="SSF51556">
    <property type="entry name" value="Metallo-dependent hydrolases"/>
    <property type="match status" value="1"/>
</dbReference>
<dbReference type="CDD" id="cd01293">
    <property type="entry name" value="Bact_CD"/>
    <property type="match status" value="1"/>
</dbReference>
<name>A0AAX3MVS9_9BACL</name>
<dbReference type="RefSeq" id="WP_047913256.1">
    <property type="nucleotide sequence ID" value="NZ_CP118101.1"/>
</dbReference>
<dbReference type="GO" id="GO:0046872">
    <property type="term" value="F:metal ion binding"/>
    <property type="evidence" value="ECO:0007669"/>
    <property type="project" value="UniProtKB-KW"/>
</dbReference>
<keyword evidence="1" id="KW-0479">Metal-binding</keyword>
<dbReference type="Gene3D" id="3.20.20.140">
    <property type="entry name" value="Metal-dependent hydrolases"/>
    <property type="match status" value="1"/>
</dbReference>
<feature type="domain" description="Amidohydrolase 3" evidence="3">
    <location>
        <begin position="65"/>
        <end position="106"/>
    </location>
</feature>
<dbReference type="Pfam" id="PF07969">
    <property type="entry name" value="Amidohydro_3"/>
    <property type="match status" value="2"/>
</dbReference>
<accession>A0AAX3MVS9</accession>
<dbReference type="PANTHER" id="PTHR32027:SF9">
    <property type="entry name" value="BLL3847 PROTEIN"/>
    <property type="match status" value="1"/>
</dbReference>
<evidence type="ECO:0000256" key="2">
    <source>
        <dbReference type="ARBA" id="ARBA00022801"/>
    </source>
</evidence>